<keyword evidence="3" id="KW-1185">Reference proteome</keyword>
<sequence length="196" mass="21156">MPCRPLRLSFLSVAAWAVACGASVVRADGYFAQADISVDTFTGVFSMQRGPLTFGTVYSDYEGGEDLNVTAAYAFPLGDPAMPVTLRVGPALQYEGLEELKVGLRVVAEHYRPTDFGSLFLLGEVSSIDKAYFGLVAFGLSGPDVVIELTHQGDDDDYRETAVAVAKPVPGTDFSVRAGYKFRAEEVFLGVSWNTF</sequence>
<evidence type="ECO:0000256" key="1">
    <source>
        <dbReference type="SAM" id="SignalP"/>
    </source>
</evidence>
<reference evidence="2" key="2">
    <citation type="submission" date="2020-09" db="EMBL/GenBank/DDBJ databases">
        <authorList>
            <person name="Sun Q."/>
            <person name="Zhou Y."/>
        </authorList>
    </citation>
    <scope>NUCLEOTIDE SEQUENCE</scope>
    <source>
        <strain evidence="2">CGMCC 1.6293</strain>
    </source>
</reference>
<proteinExistence type="predicted"/>
<accession>A0A917WEF5</accession>
<evidence type="ECO:0000313" key="3">
    <source>
        <dbReference type="Proteomes" id="UP000649829"/>
    </source>
</evidence>
<reference evidence="2" key="1">
    <citation type="journal article" date="2014" name="Int. J. Syst. Evol. Microbiol.">
        <title>Complete genome sequence of Corynebacterium casei LMG S-19264T (=DSM 44701T), isolated from a smear-ripened cheese.</title>
        <authorList>
            <consortium name="US DOE Joint Genome Institute (JGI-PGF)"/>
            <person name="Walter F."/>
            <person name="Albersmeier A."/>
            <person name="Kalinowski J."/>
            <person name="Ruckert C."/>
        </authorList>
    </citation>
    <scope>NUCLEOTIDE SEQUENCE</scope>
    <source>
        <strain evidence="2">CGMCC 1.6293</strain>
    </source>
</reference>
<evidence type="ECO:0008006" key="4">
    <source>
        <dbReference type="Google" id="ProtNLM"/>
    </source>
</evidence>
<organism evidence="2 3">
    <name type="scientific">Pseudooceanicola nanhaiensis</name>
    <dbReference type="NCBI Taxonomy" id="375761"/>
    <lineage>
        <taxon>Bacteria</taxon>
        <taxon>Pseudomonadati</taxon>
        <taxon>Pseudomonadota</taxon>
        <taxon>Alphaproteobacteria</taxon>
        <taxon>Rhodobacterales</taxon>
        <taxon>Paracoccaceae</taxon>
        <taxon>Pseudooceanicola</taxon>
    </lineage>
</organism>
<dbReference type="AlphaFoldDB" id="A0A917WEF5"/>
<gene>
    <name evidence="2" type="ORF">GCM10011534_18760</name>
</gene>
<protein>
    <recommendedName>
        <fullName evidence="4">Outer membrane protein beta-barrel domain-containing protein</fullName>
    </recommendedName>
</protein>
<dbReference type="Proteomes" id="UP000649829">
    <property type="component" value="Unassembled WGS sequence"/>
</dbReference>
<dbReference type="RefSeq" id="WP_028288186.1">
    <property type="nucleotide sequence ID" value="NZ_BMLF01000001.1"/>
</dbReference>
<evidence type="ECO:0000313" key="2">
    <source>
        <dbReference type="EMBL" id="GGL97021.1"/>
    </source>
</evidence>
<feature type="signal peptide" evidence="1">
    <location>
        <begin position="1"/>
        <end position="27"/>
    </location>
</feature>
<keyword evidence="1" id="KW-0732">Signal</keyword>
<feature type="chain" id="PRO_5037195720" description="Outer membrane protein beta-barrel domain-containing protein" evidence="1">
    <location>
        <begin position="28"/>
        <end position="196"/>
    </location>
</feature>
<name>A0A917WEF5_9RHOB</name>
<dbReference type="EMBL" id="BMLF01000001">
    <property type="protein sequence ID" value="GGL97021.1"/>
    <property type="molecule type" value="Genomic_DNA"/>
</dbReference>
<dbReference type="PROSITE" id="PS51257">
    <property type="entry name" value="PROKAR_LIPOPROTEIN"/>
    <property type="match status" value="1"/>
</dbReference>
<comment type="caution">
    <text evidence="2">The sequence shown here is derived from an EMBL/GenBank/DDBJ whole genome shotgun (WGS) entry which is preliminary data.</text>
</comment>